<feature type="binding site" evidence="5">
    <location>
        <position position="323"/>
    </location>
    <ligand>
        <name>Zn(2+)</name>
        <dbReference type="ChEBI" id="CHEBI:29105"/>
    </ligand>
</feature>
<dbReference type="InterPro" id="IPR036511">
    <property type="entry name" value="TGT-like_sf"/>
</dbReference>
<evidence type="ECO:0000256" key="5">
    <source>
        <dbReference type="HAMAP-Rule" id="MF_00168"/>
    </source>
</evidence>
<evidence type="ECO:0000256" key="3">
    <source>
        <dbReference type="ARBA" id="ARBA00022694"/>
    </source>
</evidence>
<keyword evidence="2 5" id="KW-0808">Transferase</keyword>
<feature type="domain" description="tRNA-guanine(15) transglycosylase-like" evidence="6">
    <location>
        <begin position="14"/>
        <end position="380"/>
    </location>
</feature>
<proteinExistence type="inferred from homology"/>
<evidence type="ECO:0000313" key="8">
    <source>
        <dbReference type="Proteomes" id="UP000285655"/>
    </source>
</evidence>
<comment type="pathway">
    <text evidence="5">tRNA modification; tRNA-queuosine biosynthesis.</text>
</comment>
<comment type="cofactor">
    <cofactor evidence="5">
        <name>Zn(2+)</name>
        <dbReference type="ChEBI" id="CHEBI:29105"/>
    </cofactor>
    <text evidence="5">Binds 1 zinc ion per subunit.</text>
</comment>
<dbReference type="EC" id="2.4.2.29" evidence="5"/>
<name>A0A419DEE9_9BACT</name>
<dbReference type="NCBIfam" id="TIGR00449">
    <property type="entry name" value="tgt_general"/>
    <property type="match status" value="1"/>
</dbReference>
<dbReference type="NCBIfam" id="TIGR00430">
    <property type="entry name" value="Q_tRNA_tgt"/>
    <property type="match status" value="1"/>
</dbReference>
<feature type="binding site" evidence="5">
    <location>
        <begin position="92"/>
        <end position="96"/>
    </location>
    <ligand>
        <name>substrate</name>
    </ligand>
</feature>
<evidence type="ECO:0000259" key="6">
    <source>
        <dbReference type="Pfam" id="PF01702"/>
    </source>
</evidence>
<dbReference type="Pfam" id="PF01702">
    <property type="entry name" value="TGT"/>
    <property type="match status" value="1"/>
</dbReference>
<dbReference type="FunFam" id="3.20.20.105:FF:000001">
    <property type="entry name" value="Queuine tRNA-ribosyltransferase"/>
    <property type="match status" value="1"/>
</dbReference>
<dbReference type="Proteomes" id="UP000285655">
    <property type="component" value="Unassembled WGS sequence"/>
</dbReference>
<evidence type="ECO:0000256" key="1">
    <source>
        <dbReference type="ARBA" id="ARBA00022676"/>
    </source>
</evidence>
<keyword evidence="5" id="KW-0671">Queuosine biosynthesis</keyword>
<evidence type="ECO:0000256" key="4">
    <source>
        <dbReference type="ARBA" id="ARBA00050112"/>
    </source>
</evidence>
<feature type="binding site" evidence="5">
    <location>
        <position position="203"/>
    </location>
    <ligand>
        <name>substrate</name>
    </ligand>
</feature>
<dbReference type="AlphaFoldDB" id="A0A419DEE9"/>
<comment type="caution">
    <text evidence="7">The sequence shown here is derived from an EMBL/GenBank/DDBJ whole genome shotgun (WGS) entry which is preliminary data.</text>
</comment>
<dbReference type="SUPFAM" id="SSF51713">
    <property type="entry name" value="tRNA-guanine transglycosylase"/>
    <property type="match status" value="1"/>
</dbReference>
<feature type="binding site" evidence="5">
    <location>
        <position position="320"/>
    </location>
    <ligand>
        <name>Zn(2+)</name>
        <dbReference type="ChEBI" id="CHEBI:29105"/>
    </ligand>
</feature>
<dbReference type="EMBL" id="QZJW01000019">
    <property type="protein sequence ID" value="RJO61458.1"/>
    <property type="molecule type" value="Genomic_DNA"/>
</dbReference>
<dbReference type="PANTHER" id="PTHR46499:SF1">
    <property type="entry name" value="QUEUINE TRNA-RIBOSYLTRANSFERASE"/>
    <property type="match status" value="1"/>
</dbReference>
<keyword evidence="5" id="KW-0479">Metal-binding</keyword>
<comment type="similarity">
    <text evidence="5">Belongs to the queuine tRNA-ribosyltransferase family.</text>
</comment>
<feature type="binding site" evidence="5">
    <location>
        <position position="230"/>
    </location>
    <ligand>
        <name>substrate</name>
    </ligand>
</feature>
<protein>
    <recommendedName>
        <fullName evidence="5">Queuine tRNA-ribosyltransferase</fullName>
        <ecNumber evidence="5">2.4.2.29</ecNumber>
    </recommendedName>
    <alternativeName>
        <fullName evidence="5">Guanine insertion enzyme</fullName>
    </alternativeName>
    <alternativeName>
        <fullName evidence="5">tRNA-guanine transglycosylase</fullName>
    </alternativeName>
</protein>
<feature type="region of interest" description="RNA binding; important for wobble base 34 recognition" evidence="5">
    <location>
        <begin position="285"/>
        <end position="289"/>
    </location>
</feature>
<keyword evidence="5" id="KW-0862">Zinc</keyword>
<comment type="function">
    <text evidence="5">Catalyzes the base-exchange of a guanine (G) residue with the queuine precursor 7-aminomethyl-7-deazaguanine (PreQ1) at position 34 (anticodon wobble position) in tRNAs with GU(N) anticodons (tRNA-Asp, -Asn, -His and -Tyr). Catalysis occurs through a double-displacement mechanism. The nucleophile active site attacks the C1' of nucleotide 34 to detach the guanine base from the RNA, forming a covalent enzyme-RNA intermediate. The proton acceptor active site deprotonates the incoming PreQ1, allowing a nucleophilic attack on the C1' of the ribose to form the product. After dissociation, two additional enzymatic reactions on the tRNA convert PreQ1 to queuine (Q), resulting in the hypermodified nucleoside queuosine (7-(((4,5-cis-dihydroxy-2-cyclopenten-1-yl)amino)methyl)-7-deazaguanosine).</text>
</comment>
<comment type="catalytic activity">
    <reaction evidence="4 5">
        <text>7-aminomethyl-7-carbaguanine + guanosine(34) in tRNA = 7-aminomethyl-7-carbaguanosine(34) in tRNA + guanine</text>
        <dbReference type="Rhea" id="RHEA:24104"/>
        <dbReference type="Rhea" id="RHEA-COMP:10341"/>
        <dbReference type="Rhea" id="RHEA-COMP:10342"/>
        <dbReference type="ChEBI" id="CHEBI:16235"/>
        <dbReference type="ChEBI" id="CHEBI:58703"/>
        <dbReference type="ChEBI" id="CHEBI:74269"/>
        <dbReference type="ChEBI" id="CHEBI:82833"/>
        <dbReference type="EC" id="2.4.2.29"/>
    </reaction>
</comment>
<dbReference type="HAMAP" id="MF_00168">
    <property type="entry name" value="Q_tRNA_Tgt"/>
    <property type="match status" value="1"/>
</dbReference>
<keyword evidence="3 5" id="KW-0819">tRNA processing</keyword>
<organism evidence="7 8">
    <name type="scientific">candidate division WS5 bacterium</name>
    <dbReference type="NCBI Taxonomy" id="2093353"/>
    <lineage>
        <taxon>Bacteria</taxon>
        <taxon>candidate division WS5</taxon>
    </lineage>
</organism>
<dbReference type="InterPro" id="IPR002616">
    <property type="entry name" value="tRNA_ribo_trans-like"/>
</dbReference>
<sequence length="382" mass="43285">MKKFSFELKKEDGKARLGKITTTHGEIETPVFMPVGTRASIKTLSPQEITTIDAKIILGNTYHLYLRPGTNIIKKHGGLHKFMKWDGPILTDSGGFQVFSLGFGLKTKKNDELVKIKEDGVEFRSHLDGSKHFFTPKSVIKMQKEIGANIMMTFDECAPANADHAYAKEAMDRTHRWAKECIEAHKKIKPLHGYEQALFGIVQGVTFEDLRIESAKYISSLDFDGIAIGGLAVGESEDARNQTLDIVEPHLPKDKPRYLMGVGFPQDILNAVERGIDMFDCVLPTRLARNGTAWTYKGKLNLLNSQFITDLRPVEKECDCYACQNFTRSYIAHLIREGEILGIRLTTLHNLRFMMRFMKDIRDAISAGKFLEFKKGFIRDFN</sequence>
<comment type="subunit">
    <text evidence="5">Homodimer. Within each dimer, one monomer is responsible for RNA recognition and catalysis, while the other monomer binds to the replacement base PreQ1.</text>
</comment>
<feature type="active site" description="Proton acceptor" evidence="5">
    <location>
        <position position="92"/>
    </location>
</feature>
<evidence type="ECO:0000256" key="2">
    <source>
        <dbReference type="ARBA" id="ARBA00022679"/>
    </source>
</evidence>
<feature type="binding site" evidence="5">
    <location>
        <position position="318"/>
    </location>
    <ligand>
        <name>Zn(2+)</name>
        <dbReference type="ChEBI" id="CHEBI:29105"/>
    </ligand>
</feature>
<feature type="binding site" evidence="5">
    <location>
        <position position="155"/>
    </location>
    <ligand>
        <name>substrate</name>
    </ligand>
</feature>
<dbReference type="PANTHER" id="PTHR46499">
    <property type="entry name" value="QUEUINE TRNA-RIBOSYLTRANSFERASE"/>
    <property type="match status" value="1"/>
</dbReference>
<dbReference type="UniPathway" id="UPA00392"/>
<accession>A0A419DEE9</accession>
<gene>
    <name evidence="5" type="primary">tgt</name>
    <name evidence="7" type="ORF">C4544_03015</name>
</gene>
<evidence type="ECO:0000313" key="7">
    <source>
        <dbReference type="EMBL" id="RJO61458.1"/>
    </source>
</evidence>
<feature type="active site" description="Nucleophile" evidence="5">
    <location>
        <position position="280"/>
    </location>
</feature>
<dbReference type="GO" id="GO:0046872">
    <property type="term" value="F:metal ion binding"/>
    <property type="evidence" value="ECO:0007669"/>
    <property type="project" value="UniProtKB-KW"/>
</dbReference>
<dbReference type="InterPro" id="IPR050076">
    <property type="entry name" value="ArchSynthase1/Queuine_TRR"/>
</dbReference>
<keyword evidence="1 5" id="KW-0328">Glycosyltransferase</keyword>
<dbReference type="Gene3D" id="3.20.20.105">
    <property type="entry name" value="Queuine tRNA-ribosyltransferase-like"/>
    <property type="match status" value="1"/>
</dbReference>
<feature type="binding site" evidence="5">
    <location>
        <position position="349"/>
    </location>
    <ligand>
        <name>Zn(2+)</name>
        <dbReference type="ChEBI" id="CHEBI:29105"/>
    </ligand>
</feature>
<dbReference type="InterPro" id="IPR004803">
    <property type="entry name" value="TGT"/>
</dbReference>
<dbReference type="GO" id="GO:0008616">
    <property type="term" value="P:tRNA queuosine(34) biosynthetic process"/>
    <property type="evidence" value="ECO:0007669"/>
    <property type="project" value="UniProtKB-UniRule"/>
</dbReference>
<dbReference type="GO" id="GO:0008479">
    <property type="term" value="F:tRNA-guanosine(34) queuine transglycosylase activity"/>
    <property type="evidence" value="ECO:0007669"/>
    <property type="project" value="UniProtKB-UniRule"/>
</dbReference>
<feature type="region of interest" description="RNA binding" evidence="5">
    <location>
        <begin position="261"/>
        <end position="267"/>
    </location>
</feature>
<dbReference type="GO" id="GO:0005829">
    <property type="term" value="C:cytosol"/>
    <property type="evidence" value="ECO:0007669"/>
    <property type="project" value="TreeGrafter"/>
</dbReference>
<reference evidence="7 8" key="1">
    <citation type="journal article" date="2017" name="ISME J.">
        <title>Energy and carbon metabolisms in a deep terrestrial subsurface fluid microbial community.</title>
        <authorList>
            <person name="Momper L."/>
            <person name="Jungbluth S.P."/>
            <person name="Lee M.D."/>
            <person name="Amend J.P."/>
        </authorList>
    </citation>
    <scope>NUCLEOTIDE SEQUENCE [LARGE SCALE GENOMIC DNA]</scope>
    <source>
        <strain evidence="7">SURF_29</strain>
    </source>
</reference>